<dbReference type="PANTHER" id="PTHR33886:SF8">
    <property type="entry name" value="UNSATURATED RHAMNOGALACTURONAN HYDROLASE (EUROFUNG)"/>
    <property type="match status" value="1"/>
</dbReference>
<dbReference type="GO" id="GO:0005975">
    <property type="term" value="P:carbohydrate metabolic process"/>
    <property type="evidence" value="ECO:0007669"/>
    <property type="project" value="InterPro"/>
</dbReference>
<dbReference type="EMBL" id="CP034465">
    <property type="protein sequence ID" value="AZP04470.1"/>
    <property type="molecule type" value="Genomic_DNA"/>
</dbReference>
<dbReference type="KEGG" id="jeh:EJN90_07395"/>
<dbReference type="InterPro" id="IPR052043">
    <property type="entry name" value="PolySaccharide_Degr_Enz"/>
</dbReference>
<dbReference type="InterPro" id="IPR012341">
    <property type="entry name" value="6hp_glycosidase-like_sf"/>
</dbReference>
<dbReference type="OrthoDB" id="6381507at2"/>
<dbReference type="Proteomes" id="UP000273326">
    <property type="component" value="Chromosome"/>
</dbReference>
<protein>
    <submittedName>
        <fullName evidence="2">Glycosyl hydrolase family 88</fullName>
    </submittedName>
</protein>
<dbReference type="RefSeq" id="WP_126109919.1">
    <property type="nucleotide sequence ID" value="NZ_CP034465.1"/>
</dbReference>
<gene>
    <name evidence="2" type="ORF">EJN90_07395</name>
</gene>
<dbReference type="InterPro" id="IPR010905">
    <property type="entry name" value="Glyco_hydro_88"/>
</dbReference>
<dbReference type="GO" id="GO:0016787">
    <property type="term" value="F:hydrolase activity"/>
    <property type="evidence" value="ECO:0007669"/>
    <property type="project" value="UniProtKB-KW"/>
</dbReference>
<keyword evidence="1 2" id="KW-0378">Hydrolase</keyword>
<evidence type="ECO:0000313" key="2">
    <source>
        <dbReference type="EMBL" id="AZP04470.1"/>
    </source>
</evidence>
<dbReference type="InterPro" id="IPR008928">
    <property type="entry name" value="6-hairpin_glycosidase_sf"/>
</dbReference>
<dbReference type="Pfam" id="PF07470">
    <property type="entry name" value="Glyco_hydro_88"/>
    <property type="match status" value="1"/>
</dbReference>
<dbReference type="SUPFAM" id="SSF48208">
    <property type="entry name" value="Six-hairpin glycosidases"/>
    <property type="match status" value="1"/>
</dbReference>
<evidence type="ECO:0000256" key="1">
    <source>
        <dbReference type="ARBA" id="ARBA00022801"/>
    </source>
</evidence>
<proteinExistence type="predicted"/>
<dbReference type="PANTHER" id="PTHR33886">
    <property type="entry name" value="UNSATURATED RHAMNOGALACTURONAN HYDROLASE (EUROFUNG)"/>
    <property type="match status" value="1"/>
</dbReference>
<reference evidence="3" key="1">
    <citation type="submission" date="2018-12" db="EMBL/GenBank/DDBJ databases">
        <title>Complete genome sequencing of Jeotgalibaca sp. H21T32.</title>
        <authorList>
            <person name="Bae J.-W."/>
            <person name="Lee S.-Y."/>
        </authorList>
    </citation>
    <scope>NUCLEOTIDE SEQUENCE [LARGE SCALE GENOMIC DNA]</scope>
    <source>
        <strain evidence="3">H21T32</strain>
    </source>
</reference>
<name>A0A3Q9BMK9_9LACT</name>
<sequence length="366" mass="42891">MTLSKRIIDTLLERYPTLPENKLYKGKWSYDFGVILQGVKAAYKASNNPVYYQYIKDNMDYFIQEDGTIKNYHFDSMNIDYVNNGKLLFFLYEETKEEKYKVAMDRLFEQLQQMPRTSEGGFWHKKIYPYQMWLDGLYMGSPFYAEYLLTFKNGEGLDDVVKQFELCYKHTVDEKTGLLYHAWDEKREQEWADPETGLSLNFWGRSIGWYVMALVDVIELLPEMYEKRAVLVEQLKNILSALKKVQDPEAKVWYQVLDKGNERGNYLEASGTSMIVYAAAKGYHLGILDESWYTFIKESYEGLQEEFVFYTKEGWVNLTRCCEVAGLGGDDKRDGTFVYYISEPVITNDFKGYGAFLQAAVYLEKI</sequence>
<organism evidence="2 3">
    <name type="scientific">Jeotgalibaca ciconiae</name>
    <dbReference type="NCBI Taxonomy" id="2496265"/>
    <lineage>
        <taxon>Bacteria</taxon>
        <taxon>Bacillati</taxon>
        <taxon>Bacillota</taxon>
        <taxon>Bacilli</taxon>
        <taxon>Lactobacillales</taxon>
        <taxon>Carnobacteriaceae</taxon>
        <taxon>Jeotgalibaca</taxon>
    </lineage>
</organism>
<evidence type="ECO:0000313" key="3">
    <source>
        <dbReference type="Proteomes" id="UP000273326"/>
    </source>
</evidence>
<accession>A0A3Q9BMK9</accession>
<dbReference type="Gene3D" id="1.50.10.10">
    <property type="match status" value="1"/>
</dbReference>
<dbReference type="AlphaFoldDB" id="A0A3Q9BMK9"/>
<keyword evidence="3" id="KW-1185">Reference proteome</keyword>